<proteinExistence type="inferred from homology"/>
<dbReference type="HOGENOM" id="CLU_058421_6_3_11"/>
<evidence type="ECO:0000313" key="9">
    <source>
        <dbReference type="Proteomes" id="UP000002007"/>
    </source>
</evidence>
<feature type="transmembrane region" description="Helical" evidence="7">
    <location>
        <begin position="59"/>
        <end position="80"/>
    </location>
</feature>
<comment type="subcellular location">
    <subcellularLocation>
        <location evidence="1">Cell membrane</location>
        <topology evidence="1">Multi-pass membrane protein</topology>
    </subcellularLocation>
</comment>
<keyword evidence="4 7" id="KW-0812">Transmembrane</keyword>
<reference evidence="9" key="1">
    <citation type="journal article" date="2008" name="J. Bacteriol.">
        <title>Genome sequence of the fish pathogen Renibacterium salmoninarum suggests reductive evolution away from an environmental Arthrobacter ancestor.</title>
        <authorList>
            <person name="Wiens G.D."/>
            <person name="Rockey D.D."/>
            <person name="Wu Z."/>
            <person name="Chang J."/>
            <person name="Levy R."/>
            <person name="Crane S."/>
            <person name="Chen D.S."/>
            <person name="Capri G.R."/>
            <person name="Burnett J.R."/>
            <person name="Sudheesh P.S."/>
            <person name="Schipma M.J."/>
            <person name="Burd H."/>
            <person name="Bhattacharyya A."/>
            <person name="Rhodes L.D."/>
            <person name="Kaul R."/>
            <person name="Strom M.S."/>
        </authorList>
    </citation>
    <scope>NUCLEOTIDE SEQUENCE [LARGE SCALE GENOMIC DNA]</scope>
    <source>
        <strain evidence="9">ATCC 33209 / DSM 20767 / JCM 11484 / NBRC 15589 / NCIMB 2235</strain>
    </source>
</reference>
<dbReference type="EMBL" id="CP000910">
    <property type="protein sequence ID" value="ABY22002.1"/>
    <property type="molecule type" value="Genomic_DNA"/>
</dbReference>
<feature type="transmembrane region" description="Helical" evidence="7">
    <location>
        <begin position="87"/>
        <end position="106"/>
    </location>
</feature>
<evidence type="ECO:0000256" key="2">
    <source>
        <dbReference type="ARBA" id="ARBA00006679"/>
    </source>
</evidence>
<feature type="transmembrane region" description="Helical" evidence="7">
    <location>
        <begin position="118"/>
        <end position="137"/>
    </location>
</feature>
<dbReference type="PANTHER" id="PTHR33452">
    <property type="entry name" value="OXIDOREDUCTASE CATD-RELATED"/>
    <property type="match status" value="1"/>
</dbReference>
<evidence type="ECO:0000256" key="4">
    <source>
        <dbReference type="ARBA" id="ARBA00022692"/>
    </source>
</evidence>
<keyword evidence="5 7" id="KW-1133">Transmembrane helix</keyword>
<sequence length="162" mass="16825">MATNDHLTARNPLTTQLGLTILRVFLGAMLTIQGTQKILAGPQGCVANFQAMGAPLPEISSWLVILGEFGLGIALIFGVFTRVAGGLAALMMFLIWLATAAGDPLFTDAPGITAGSLWFYFVAALVLAFAGGGTLSVDKIFAAITAKGRGHAAFEEPQTVTV</sequence>
<evidence type="ECO:0000313" key="8">
    <source>
        <dbReference type="EMBL" id="ABY22002.1"/>
    </source>
</evidence>
<keyword evidence="6 7" id="KW-0472">Membrane</keyword>
<keyword evidence="3" id="KW-1003">Cell membrane</keyword>
<protein>
    <recommendedName>
        <fullName evidence="10">DoxX family protein</fullName>
    </recommendedName>
</protein>
<accession>A9WLT7</accession>
<dbReference type="eggNOG" id="COG2259">
    <property type="taxonomic scope" value="Bacteria"/>
</dbReference>
<dbReference type="AlphaFoldDB" id="A9WLT7"/>
<gene>
    <name evidence="8" type="ordered locus">RSal33209_0246</name>
</gene>
<evidence type="ECO:0000256" key="7">
    <source>
        <dbReference type="SAM" id="Phobius"/>
    </source>
</evidence>
<evidence type="ECO:0000256" key="1">
    <source>
        <dbReference type="ARBA" id="ARBA00004651"/>
    </source>
</evidence>
<evidence type="ECO:0000256" key="3">
    <source>
        <dbReference type="ARBA" id="ARBA00022475"/>
    </source>
</evidence>
<evidence type="ECO:0008006" key="10">
    <source>
        <dbReference type="Google" id="ProtNLM"/>
    </source>
</evidence>
<name>A9WLT7_RENSM</name>
<evidence type="ECO:0000256" key="5">
    <source>
        <dbReference type="ARBA" id="ARBA00022989"/>
    </source>
</evidence>
<dbReference type="InterPro" id="IPR051907">
    <property type="entry name" value="DoxX-like_oxidoreductase"/>
</dbReference>
<keyword evidence="9" id="KW-1185">Reference proteome</keyword>
<dbReference type="RefSeq" id="WP_012243710.1">
    <property type="nucleotide sequence ID" value="NC_010168.1"/>
</dbReference>
<dbReference type="PANTHER" id="PTHR33452:SF1">
    <property type="entry name" value="INNER MEMBRANE PROTEIN YPHA-RELATED"/>
    <property type="match status" value="1"/>
</dbReference>
<dbReference type="Pfam" id="PF07681">
    <property type="entry name" value="DoxX"/>
    <property type="match status" value="1"/>
</dbReference>
<dbReference type="Proteomes" id="UP000002007">
    <property type="component" value="Chromosome"/>
</dbReference>
<comment type="similarity">
    <text evidence="2">Belongs to the DoxX family.</text>
</comment>
<dbReference type="InterPro" id="IPR032808">
    <property type="entry name" value="DoxX"/>
</dbReference>
<evidence type="ECO:0000256" key="6">
    <source>
        <dbReference type="ARBA" id="ARBA00023136"/>
    </source>
</evidence>
<organism evidence="8 9">
    <name type="scientific">Renibacterium salmoninarum (strain ATCC 33209 / DSM 20767 / JCM 11484 / NBRC 15589 / NCIMB 2235)</name>
    <dbReference type="NCBI Taxonomy" id="288705"/>
    <lineage>
        <taxon>Bacteria</taxon>
        <taxon>Bacillati</taxon>
        <taxon>Actinomycetota</taxon>
        <taxon>Actinomycetes</taxon>
        <taxon>Micrococcales</taxon>
        <taxon>Micrococcaceae</taxon>
        <taxon>Renibacterium</taxon>
    </lineage>
</organism>
<dbReference type="KEGG" id="rsa:RSal33209_0246"/>
<dbReference type="GO" id="GO:0005886">
    <property type="term" value="C:plasma membrane"/>
    <property type="evidence" value="ECO:0007669"/>
    <property type="project" value="UniProtKB-SubCell"/>
</dbReference>